<gene>
    <name evidence="2" type="ORF">NCI00_20490</name>
</gene>
<comment type="caution">
    <text evidence="2">The sequence shown here is derived from an EMBL/GenBank/DDBJ whole genome shotgun (WGS) entry which is preliminary data.</text>
</comment>
<dbReference type="PANTHER" id="PTHR35984">
    <property type="entry name" value="PERIPLASMIC SERINE PROTEASE"/>
    <property type="match status" value="1"/>
</dbReference>
<evidence type="ECO:0000313" key="3">
    <source>
        <dbReference type="Proteomes" id="UP001204772"/>
    </source>
</evidence>
<dbReference type="SUPFAM" id="SSF52096">
    <property type="entry name" value="ClpP/crotonase"/>
    <property type="match status" value="1"/>
</dbReference>
<evidence type="ECO:0000313" key="2">
    <source>
        <dbReference type="EMBL" id="MCP1384826.1"/>
    </source>
</evidence>
<organism evidence="2 3">
    <name type="scientific">Runella salmonicolor</name>
    <dbReference type="NCBI Taxonomy" id="2950278"/>
    <lineage>
        <taxon>Bacteria</taxon>
        <taxon>Pseudomonadati</taxon>
        <taxon>Bacteroidota</taxon>
        <taxon>Cytophagia</taxon>
        <taxon>Cytophagales</taxon>
        <taxon>Spirosomataceae</taxon>
        <taxon>Runella</taxon>
    </lineage>
</organism>
<feature type="region of interest" description="Disordered" evidence="1">
    <location>
        <begin position="295"/>
        <end position="319"/>
    </location>
</feature>
<dbReference type="PANTHER" id="PTHR35984:SF1">
    <property type="entry name" value="PERIPLASMIC SERINE PROTEASE"/>
    <property type="match status" value="1"/>
</dbReference>
<dbReference type="InterPro" id="IPR029045">
    <property type="entry name" value="ClpP/crotonase-like_dom_sf"/>
</dbReference>
<accession>A0ABT1FST8</accession>
<protein>
    <recommendedName>
        <fullName evidence="4">Serine dehydrogenase proteinase</fullName>
    </recommendedName>
</protein>
<dbReference type="EMBL" id="JAMZEL010000009">
    <property type="protein sequence ID" value="MCP1384826.1"/>
    <property type="molecule type" value="Genomic_DNA"/>
</dbReference>
<dbReference type="Proteomes" id="UP001204772">
    <property type="component" value="Unassembled WGS sequence"/>
</dbReference>
<sequence>MNMTELKLIVNKISKDRDTDIYLLSSDITDSSADDLINEIKKTKTSAQNCSLLLTTYGGDPDAGFRIVRYIQRAYKEFYLYVFGSCKSTGTLMALGANEIIMSDFGEFGPLDIQLTKDDELTNTSGLSYLQSLIALNERLYESFEQNFMSLKRKSGFTISTRTAAEISSKLAIGIISPISAQIDPLKLGEVNRAIRIADDYGSRLLREKDGSNVLRRLIGDYSSHGFVIDYEEARAIFKDTINVRFVNDDEIILEQNLLHLVRRQTNKTSIFALSNIFAEPDKHTTVEPQVPIVEENNHKNQPLNTQENENAQPIEGTK</sequence>
<dbReference type="InterPro" id="IPR002825">
    <property type="entry name" value="Pept_S49_ser-pept_pro"/>
</dbReference>
<name>A0ABT1FST8_9BACT</name>
<dbReference type="RefSeq" id="WP_253530704.1">
    <property type="nucleotide sequence ID" value="NZ_JAMZEL010000009.1"/>
</dbReference>
<reference evidence="2 3" key="1">
    <citation type="submission" date="2022-06" db="EMBL/GenBank/DDBJ databases">
        <title>Runella sp. S5 genome sequencing.</title>
        <authorList>
            <person name="Park S."/>
        </authorList>
    </citation>
    <scope>NUCLEOTIDE SEQUENCE [LARGE SCALE GENOMIC DNA]</scope>
    <source>
        <strain evidence="2 3">S5</strain>
    </source>
</reference>
<feature type="compositionally biased region" description="Polar residues" evidence="1">
    <location>
        <begin position="300"/>
        <end position="312"/>
    </location>
</feature>
<dbReference type="Gene3D" id="3.90.226.10">
    <property type="entry name" value="2-enoyl-CoA Hydratase, Chain A, domain 1"/>
    <property type="match status" value="1"/>
</dbReference>
<proteinExistence type="predicted"/>
<evidence type="ECO:0008006" key="4">
    <source>
        <dbReference type="Google" id="ProtNLM"/>
    </source>
</evidence>
<evidence type="ECO:0000256" key="1">
    <source>
        <dbReference type="SAM" id="MobiDB-lite"/>
    </source>
</evidence>
<keyword evidence="3" id="KW-1185">Reference proteome</keyword>